<comment type="caution">
    <text evidence="2">The sequence shown here is derived from an EMBL/GenBank/DDBJ whole genome shotgun (WGS) entry which is preliminary data.</text>
</comment>
<gene>
    <name evidence="2" type="ORF">EPI10_013726</name>
</gene>
<sequence length="102" mass="12228">MSDSSRMSILEYEREFLRLSRYAKNMFPTEKEMCDKFKWWGLRDEIHAFVAAYECKTLVELTAKAHKMESIIKDRSKNFKKERMKRGRSSPLPPSSFKRLKD</sequence>
<dbReference type="OrthoDB" id="10494174at2759"/>
<accession>A0A5B6UQE9</accession>
<name>A0A5B6UQE9_9ROSI</name>
<dbReference type="EMBL" id="SMMG02000010">
    <property type="protein sequence ID" value="KAA3459217.1"/>
    <property type="molecule type" value="Genomic_DNA"/>
</dbReference>
<evidence type="ECO:0000256" key="1">
    <source>
        <dbReference type="SAM" id="MobiDB-lite"/>
    </source>
</evidence>
<dbReference type="Proteomes" id="UP000325315">
    <property type="component" value="Unassembled WGS sequence"/>
</dbReference>
<feature type="region of interest" description="Disordered" evidence="1">
    <location>
        <begin position="74"/>
        <end position="102"/>
    </location>
</feature>
<dbReference type="GO" id="GO:0008168">
    <property type="term" value="F:methyltransferase activity"/>
    <property type="evidence" value="ECO:0007669"/>
    <property type="project" value="UniProtKB-KW"/>
</dbReference>
<keyword evidence="3" id="KW-1185">Reference proteome</keyword>
<reference evidence="3" key="1">
    <citation type="journal article" date="2019" name="Plant Biotechnol. J.">
        <title>Genome sequencing of the Australian wild diploid species Gossypium australe highlights disease resistance and delayed gland morphogenesis.</title>
        <authorList>
            <person name="Cai Y."/>
            <person name="Cai X."/>
            <person name="Wang Q."/>
            <person name="Wang P."/>
            <person name="Zhang Y."/>
            <person name="Cai C."/>
            <person name="Xu Y."/>
            <person name="Wang K."/>
            <person name="Zhou Z."/>
            <person name="Wang C."/>
            <person name="Geng S."/>
            <person name="Li B."/>
            <person name="Dong Q."/>
            <person name="Hou Y."/>
            <person name="Wang H."/>
            <person name="Ai P."/>
            <person name="Liu Z."/>
            <person name="Yi F."/>
            <person name="Sun M."/>
            <person name="An G."/>
            <person name="Cheng J."/>
            <person name="Zhang Y."/>
            <person name="Shi Q."/>
            <person name="Xie Y."/>
            <person name="Shi X."/>
            <person name="Chang Y."/>
            <person name="Huang F."/>
            <person name="Chen Y."/>
            <person name="Hong S."/>
            <person name="Mi L."/>
            <person name="Sun Q."/>
            <person name="Zhang L."/>
            <person name="Zhou B."/>
            <person name="Peng R."/>
            <person name="Zhang X."/>
            <person name="Liu F."/>
        </authorList>
    </citation>
    <scope>NUCLEOTIDE SEQUENCE [LARGE SCALE GENOMIC DNA]</scope>
    <source>
        <strain evidence="3">cv. PA1801</strain>
    </source>
</reference>
<dbReference type="GO" id="GO:0032259">
    <property type="term" value="P:methylation"/>
    <property type="evidence" value="ECO:0007669"/>
    <property type="project" value="UniProtKB-KW"/>
</dbReference>
<evidence type="ECO:0000313" key="2">
    <source>
        <dbReference type="EMBL" id="KAA3459217.1"/>
    </source>
</evidence>
<proteinExistence type="predicted"/>
<keyword evidence="2" id="KW-0808">Transferase</keyword>
<keyword evidence="2" id="KW-0489">Methyltransferase</keyword>
<protein>
    <submittedName>
        <fullName evidence="2">Hexaprenyldihydroxybenzoate methyltransferase, mitochondrial-like protein</fullName>
    </submittedName>
</protein>
<evidence type="ECO:0000313" key="3">
    <source>
        <dbReference type="Proteomes" id="UP000325315"/>
    </source>
</evidence>
<organism evidence="2 3">
    <name type="scientific">Gossypium australe</name>
    <dbReference type="NCBI Taxonomy" id="47621"/>
    <lineage>
        <taxon>Eukaryota</taxon>
        <taxon>Viridiplantae</taxon>
        <taxon>Streptophyta</taxon>
        <taxon>Embryophyta</taxon>
        <taxon>Tracheophyta</taxon>
        <taxon>Spermatophyta</taxon>
        <taxon>Magnoliopsida</taxon>
        <taxon>eudicotyledons</taxon>
        <taxon>Gunneridae</taxon>
        <taxon>Pentapetalae</taxon>
        <taxon>rosids</taxon>
        <taxon>malvids</taxon>
        <taxon>Malvales</taxon>
        <taxon>Malvaceae</taxon>
        <taxon>Malvoideae</taxon>
        <taxon>Gossypium</taxon>
    </lineage>
</organism>
<dbReference type="AlphaFoldDB" id="A0A5B6UQE9"/>